<evidence type="ECO:0000256" key="1">
    <source>
        <dbReference type="SAM" id="MobiDB-lite"/>
    </source>
</evidence>
<keyword evidence="3" id="KW-1185">Reference proteome</keyword>
<protein>
    <submittedName>
        <fullName evidence="2">Uncharacterized protein</fullName>
    </submittedName>
</protein>
<organism evidence="2 3">
    <name type="scientific">Porphyra umbilicalis</name>
    <name type="common">Purple laver</name>
    <name type="synonym">Red alga</name>
    <dbReference type="NCBI Taxonomy" id="2786"/>
    <lineage>
        <taxon>Eukaryota</taxon>
        <taxon>Rhodophyta</taxon>
        <taxon>Bangiophyceae</taxon>
        <taxon>Bangiales</taxon>
        <taxon>Bangiaceae</taxon>
        <taxon>Porphyra</taxon>
    </lineage>
</organism>
<dbReference type="Proteomes" id="UP000218209">
    <property type="component" value="Unassembled WGS sequence"/>
</dbReference>
<feature type="compositionally biased region" description="Basic residues" evidence="1">
    <location>
        <begin position="87"/>
        <end position="98"/>
    </location>
</feature>
<evidence type="ECO:0000313" key="3">
    <source>
        <dbReference type="Proteomes" id="UP000218209"/>
    </source>
</evidence>
<feature type="region of interest" description="Disordered" evidence="1">
    <location>
        <begin position="75"/>
        <end position="119"/>
    </location>
</feature>
<evidence type="ECO:0000313" key="2">
    <source>
        <dbReference type="EMBL" id="OSX73706.1"/>
    </source>
</evidence>
<dbReference type="EMBL" id="KV918983">
    <property type="protein sequence ID" value="OSX73706.1"/>
    <property type="molecule type" value="Genomic_DNA"/>
</dbReference>
<name>A0A1X6NYX4_PORUM</name>
<proteinExistence type="predicted"/>
<gene>
    <name evidence="2" type="ORF">BU14_0331s0023</name>
</gene>
<dbReference type="AlphaFoldDB" id="A0A1X6NYX4"/>
<reference evidence="2 3" key="1">
    <citation type="submission" date="2017-03" db="EMBL/GenBank/DDBJ databases">
        <title>WGS assembly of Porphyra umbilicalis.</title>
        <authorList>
            <person name="Brawley S.H."/>
            <person name="Blouin N.A."/>
            <person name="Ficko-Blean E."/>
            <person name="Wheeler G.L."/>
            <person name="Lohr M."/>
            <person name="Goodson H.V."/>
            <person name="Jenkins J.W."/>
            <person name="Blaby-Haas C.E."/>
            <person name="Helliwell K.E."/>
            <person name="Chan C."/>
            <person name="Marriage T."/>
            <person name="Bhattacharya D."/>
            <person name="Klein A.S."/>
            <person name="Badis Y."/>
            <person name="Brodie J."/>
            <person name="Cao Y."/>
            <person name="Collen J."/>
            <person name="Dittami S.M."/>
            <person name="Gachon C.M."/>
            <person name="Green B.R."/>
            <person name="Karpowicz S."/>
            <person name="Kim J.W."/>
            <person name="Kudahl U."/>
            <person name="Lin S."/>
            <person name="Michel G."/>
            <person name="Mittag M."/>
            <person name="Olson B.J."/>
            <person name="Pangilinan J."/>
            <person name="Peng Y."/>
            <person name="Qiu H."/>
            <person name="Shu S."/>
            <person name="Singer J.T."/>
            <person name="Smith A.G."/>
            <person name="Sprecher B.N."/>
            <person name="Wagner V."/>
            <person name="Wang W."/>
            <person name="Wang Z.-Y."/>
            <person name="Yan J."/>
            <person name="Yarish C."/>
            <person name="Zoeuner-Riek S."/>
            <person name="Zhuang Y."/>
            <person name="Zou Y."/>
            <person name="Lindquist E.A."/>
            <person name="Grimwood J."/>
            <person name="Barry K."/>
            <person name="Rokhsar D.S."/>
            <person name="Schmutz J."/>
            <person name="Stiller J.W."/>
            <person name="Grossman A.R."/>
            <person name="Prochnik S.E."/>
        </authorList>
    </citation>
    <scope>NUCLEOTIDE SEQUENCE [LARGE SCALE GENOMIC DNA]</scope>
    <source>
        <strain evidence="2">4086291</strain>
    </source>
</reference>
<sequence length="119" mass="11787">MALPPAAYTVERSASDRVRVTGLAAALRAHGAHAGAATCAFHAHGDDGCVCEVACTAGADGGSMECVVPPACGGDGGGGGAAPRAAARPRRRRLRGRPPRGGGPTACRCGWGAPFRRPA</sequence>
<accession>A0A1X6NYX4</accession>